<keyword evidence="2" id="KW-0238">DNA-binding</keyword>
<name>A0A9Q8Y549_9LACT</name>
<keyword evidence="1" id="KW-0805">Transcription regulation</keyword>
<feature type="domain" description="Cyclic nucleotide-binding" evidence="4">
    <location>
        <begin position="22"/>
        <end position="125"/>
    </location>
</feature>
<dbReference type="SMART" id="SM00100">
    <property type="entry name" value="cNMP"/>
    <property type="match status" value="1"/>
</dbReference>
<dbReference type="InterPro" id="IPR012318">
    <property type="entry name" value="HTH_CRP"/>
</dbReference>
<dbReference type="Gene3D" id="1.10.10.10">
    <property type="entry name" value="Winged helix-like DNA-binding domain superfamily/Winged helix DNA-binding domain"/>
    <property type="match status" value="1"/>
</dbReference>
<dbReference type="PANTHER" id="PTHR24567:SF26">
    <property type="entry name" value="REGULATORY PROTEIN YEIL"/>
    <property type="match status" value="1"/>
</dbReference>
<dbReference type="Proteomes" id="UP001056730">
    <property type="component" value="Chromosome"/>
</dbReference>
<dbReference type="GO" id="GO:0003700">
    <property type="term" value="F:DNA-binding transcription factor activity"/>
    <property type="evidence" value="ECO:0007669"/>
    <property type="project" value="TreeGrafter"/>
</dbReference>
<dbReference type="InterPro" id="IPR036390">
    <property type="entry name" value="WH_DNA-bd_sf"/>
</dbReference>
<sequence>MNKSEYSEERLSNHHCVKSVPLFASLSSSDLAQVEKIVHHKVFKKGEVVINPMSRDPKLVIIAKGEIKMYQLSSTGKEQLLRVVEPGGYEGEKEIFGVVNDSLYGEALRDSTICFLNKSEFTTLLLTHPQLSLSLLQINAEKERKIEYQTRFLMMEDVSRRLVNYLMDLSKSYKSNLIKLPMKSKDLATFIGTTPETLSRKLKLLESKGLIERENKIIKILDYERLEDEYS</sequence>
<gene>
    <name evidence="7" type="ORF">LMK00_05635</name>
    <name evidence="6" type="ORF">NF717_11035</name>
</gene>
<dbReference type="Proteomes" id="UP001153199">
    <property type="component" value="Unassembled WGS sequence"/>
</dbReference>
<proteinExistence type="predicted"/>
<accession>A0A9Q8Y549</accession>
<evidence type="ECO:0000256" key="3">
    <source>
        <dbReference type="ARBA" id="ARBA00023163"/>
    </source>
</evidence>
<dbReference type="InterPro" id="IPR050397">
    <property type="entry name" value="Env_Response_Regulators"/>
</dbReference>
<dbReference type="SUPFAM" id="SSF46785">
    <property type="entry name" value="Winged helix' DNA-binding domain"/>
    <property type="match status" value="1"/>
</dbReference>
<evidence type="ECO:0000313" key="9">
    <source>
        <dbReference type="Proteomes" id="UP001153199"/>
    </source>
</evidence>
<dbReference type="EMBL" id="CP086395">
    <property type="protein sequence ID" value="USJ21479.1"/>
    <property type="molecule type" value="Genomic_DNA"/>
</dbReference>
<organism evidence="7 8">
    <name type="scientific">Lactococcus formosensis</name>
    <dbReference type="NCBI Taxonomy" id="1281486"/>
    <lineage>
        <taxon>Bacteria</taxon>
        <taxon>Bacillati</taxon>
        <taxon>Bacillota</taxon>
        <taxon>Bacilli</taxon>
        <taxon>Lactobacillales</taxon>
        <taxon>Streptococcaceae</taxon>
        <taxon>Lactococcus</taxon>
    </lineage>
</organism>
<evidence type="ECO:0000313" key="6">
    <source>
        <dbReference type="EMBL" id="MDG6146175.1"/>
    </source>
</evidence>
<dbReference type="AlphaFoldDB" id="A0A9Q8Y549"/>
<dbReference type="InterPro" id="IPR000595">
    <property type="entry name" value="cNMP-bd_dom"/>
</dbReference>
<dbReference type="CDD" id="cd00038">
    <property type="entry name" value="CAP_ED"/>
    <property type="match status" value="1"/>
</dbReference>
<reference evidence="7" key="1">
    <citation type="journal article" date="2022" name="Front. Microbiol.">
        <title>Feed Insects as a Reservoir of Granadaene-Producing Lactococci.</title>
        <authorList>
            <person name="Neuzil-Bunesova V."/>
            <person name="Ramirez Garcia A."/>
            <person name="Modrackova N."/>
            <person name="Makovska M."/>
            <person name="Sabolova M."/>
            <person name="Sproer C."/>
            <person name="Bunk B."/>
            <person name="Blom J."/>
            <person name="Schwab C."/>
        </authorList>
    </citation>
    <scope>NUCLEOTIDE SEQUENCE</scope>
    <source>
        <strain evidence="7">I4/6O</strain>
    </source>
</reference>
<evidence type="ECO:0000313" key="8">
    <source>
        <dbReference type="Proteomes" id="UP001056730"/>
    </source>
</evidence>
<evidence type="ECO:0000256" key="1">
    <source>
        <dbReference type="ARBA" id="ARBA00023015"/>
    </source>
</evidence>
<evidence type="ECO:0000259" key="5">
    <source>
        <dbReference type="PROSITE" id="PS51063"/>
    </source>
</evidence>
<dbReference type="Gene3D" id="2.60.120.10">
    <property type="entry name" value="Jelly Rolls"/>
    <property type="match status" value="1"/>
</dbReference>
<evidence type="ECO:0000256" key="2">
    <source>
        <dbReference type="ARBA" id="ARBA00023125"/>
    </source>
</evidence>
<dbReference type="SMART" id="SM00419">
    <property type="entry name" value="HTH_CRP"/>
    <property type="match status" value="1"/>
</dbReference>
<reference evidence="6" key="2">
    <citation type="submission" date="2022-06" db="EMBL/GenBank/DDBJ databases">
        <title>Lactococcus from bovine mastitis in China.</title>
        <authorList>
            <person name="Lin Y."/>
            <person name="Han B."/>
        </authorList>
    </citation>
    <scope>NUCLEOTIDE SEQUENCE</scope>
    <source>
        <strain evidence="6">Ningxia-I-26</strain>
    </source>
</reference>
<dbReference type="CDD" id="cd00092">
    <property type="entry name" value="HTH_CRP"/>
    <property type="match status" value="1"/>
</dbReference>
<dbReference type="SUPFAM" id="SSF51206">
    <property type="entry name" value="cAMP-binding domain-like"/>
    <property type="match status" value="1"/>
</dbReference>
<dbReference type="InterPro" id="IPR014710">
    <property type="entry name" value="RmlC-like_jellyroll"/>
</dbReference>
<dbReference type="PANTHER" id="PTHR24567">
    <property type="entry name" value="CRP FAMILY TRANSCRIPTIONAL REGULATORY PROTEIN"/>
    <property type="match status" value="1"/>
</dbReference>
<feature type="domain" description="HTH crp-type" evidence="5">
    <location>
        <begin position="156"/>
        <end position="224"/>
    </location>
</feature>
<dbReference type="RefSeq" id="WP_017369853.1">
    <property type="nucleotide sequence ID" value="NZ_CP086395.1"/>
</dbReference>
<dbReference type="InterPro" id="IPR018490">
    <property type="entry name" value="cNMP-bd_dom_sf"/>
</dbReference>
<dbReference type="GO" id="GO:0005829">
    <property type="term" value="C:cytosol"/>
    <property type="evidence" value="ECO:0007669"/>
    <property type="project" value="TreeGrafter"/>
</dbReference>
<keyword evidence="3" id="KW-0804">Transcription</keyword>
<dbReference type="Pfam" id="PF00027">
    <property type="entry name" value="cNMP_binding"/>
    <property type="match status" value="1"/>
</dbReference>
<keyword evidence="9" id="KW-1185">Reference proteome</keyword>
<dbReference type="KEGG" id="lfo:LMK00_05635"/>
<dbReference type="EMBL" id="JAMWFV010000029">
    <property type="protein sequence ID" value="MDG6146175.1"/>
    <property type="molecule type" value="Genomic_DNA"/>
</dbReference>
<dbReference type="PRINTS" id="PR00034">
    <property type="entry name" value="HTHCRP"/>
</dbReference>
<dbReference type="GO" id="GO:0003677">
    <property type="term" value="F:DNA binding"/>
    <property type="evidence" value="ECO:0007669"/>
    <property type="project" value="UniProtKB-KW"/>
</dbReference>
<dbReference type="Pfam" id="PF13545">
    <property type="entry name" value="HTH_Crp_2"/>
    <property type="match status" value="1"/>
</dbReference>
<dbReference type="PROSITE" id="PS50042">
    <property type="entry name" value="CNMP_BINDING_3"/>
    <property type="match status" value="1"/>
</dbReference>
<dbReference type="InterPro" id="IPR036388">
    <property type="entry name" value="WH-like_DNA-bd_sf"/>
</dbReference>
<dbReference type="PROSITE" id="PS51063">
    <property type="entry name" value="HTH_CRP_2"/>
    <property type="match status" value="1"/>
</dbReference>
<evidence type="ECO:0000259" key="4">
    <source>
        <dbReference type="PROSITE" id="PS50042"/>
    </source>
</evidence>
<evidence type="ECO:0000313" key="7">
    <source>
        <dbReference type="EMBL" id="USJ21479.1"/>
    </source>
</evidence>
<protein>
    <submittedName>
        <fullName evidence="7">Crp/Fnr family transcriptional regulator</fullName>
    </submittedName>
</protein>